<dbReference type="STRING" id="341454.A0A4S2MNP2"/>
<feature type="domain" description="Glycosyl hydrolase family 32 N-terminal" evidence="5">
    <location>
        <begin position="16"/>
        <end position="346"/>
    </location>
</feature>
<gene>
    <name evidence="7" type="ORF">EX30DRAFT_342983</name>
</gene>
<keyword evidence="3 4" id="KW-0326">Glycosidase</keyword>
<dbReference type="SUPFAM" id="SSF49899">
    <property type="entry name" value="Concanavalin A-like lectins/glucanases"/>
    <property type="match status" value="1"/>
</dbReference>
<evidence type="ECO:0000259" key="6">
    <source>
        <dbReference type="Pfam" id="PF08244"/>
    </source>
</evidence>
<dbReference type="Pfam" id="PF08244">
    <property type="entry name" value="Glyco_hydro_32C"/>
    <property type="match status" value="1"/>
</dbReference>
<keyword evidence="2 4" id="KW-0378">Hydrolase</keyword>
<dbReference type="OrthoDB" id="202537at2759"/>
<dbReference type="GO" id="GO:0004575">
    <property type="term" value="F:sucrose alpha-glucosidase activity"/>
    <property type="evidence" value="ECO:0007669"/>
    <property type="project" value="TreeGrafter"/>
</dbReference>
<dbReference type="Proteomes" id="UP000298138">
    <property type="component" value="Unassembled WGS sequence"/>
</dbReference>
<sequence length="554" mass="61464">MSANDPNFLRFRPRFHIIAPQGWMNDPCGPCYNPKTGEYNVFFQWNPSGNNWGNISWGKAVSKDLVSWEIDGWPVLTPTEPYDCKGIFTGCVVPTGDTLTCFYTSVSHLPISHEMNYTRGSETLSVADGKTFQRHEGNPILPGPPDGLDVTGWRDPYVAQWPALDRLRGKSEGSNLYGVISGGIRSKTPTAFLYAINPEKLQEWTFLSILTNVGINSHPTHLRWSGALGKNWEVLNFVSLTDKADGTELQVLIMSVEGCDQPGHHGRRAQLWLSGELLNTVDGPQLTPSFWGRLDHGCLYAANGFWDPVAKKQLIYGWITEDDLADDNRKRQGWSGCLSFPRVASLVTLRGVMSGWVSPLDQMTHIKAEKETGGRGYIVRTLGSFPDMRVATGLRSKATKKTISSVSDSIELSSGHAWEVNIDACLEDNCGNVGIKIGNIELRFSPITETFTIIRPRASEDGINTQPEMAPHTLFRMVDGTTENLQIQAWRDQSVLEVFVNRRTAITTRVYEEVGEGEGERVRFVGDTGNVGGVKGEVWDGVSAGVIVKRERRE</sequence>
<keyword evidence="8" id="KW-1185">Reference proteome</keyword>
<organism evidence="7 8">
    <name type="scientific">Ascodesmis nigricans</name>
    <dbReference type="NCBI Taxonomy" id="341454"/>
    <lineage>
        <taxon>Eukaryota</taxon>
        <taxon>Fungi</taxon>
        <taxon>Dikarya</taxon>
        <taxon>Ascomycota</taxon>
        <taxon>Pezizomycotina</taxon>
        <taxon>Pezizomycetes</taxon>
        <taxon>Pezizales</taxon>
        <taxon>Ascodesmidaceae</taxon>
        <taxon>Ascodesmis</taxon>
    </lineage>
</organism>
<comment type="similarity">
    <text evidence="1 4">Belongs to the glycosyl hydrolase 32 family.</text>
</comment>
<dbReference type="SUPFAM" id="SSF75005">
    <property type="entry name" value="Arabinanase/levansucrase/invertase"/>
    <property type="match status" value="1"/>
</dbReference>
<proteinExistence type="inferred from homology"/>
<dbReference type="InterPro" id="IPR001362">
    <property type="entry name" value="Glyco_hydro_32"/>
</dbReference>
<evidence type="ECO:0000256" key="2">
    <source>
        <dbReference type="ARBA" id="ARBA00022801"/>
    </source>
</evidence>
<dbReference type="InterPro" id="IPR023296">
    <property type="entry name" value="Glyco_hydro_beta-prop_sf"/>
</dbReference>
<reference evidence="7 8" key="1">
    <citation type="submission" date="2019-04" db="EMBL/GenBank/DDBJ databases">
        <title>Comparative genomics and transcriptomics to analyze fruiting body development in filamentous ascomycetes.</title>
        <authorList>
            <consortium name="DOE Joint Genome Institute"/>
            <person name="Lutkenhaus R."/>
            <person name="Traeger S."/>
            <person name="Breuer J."/>
            <person name="Kuo A."/>
            <person name="Lipzen A."/>
            <person name="Pangilinan J."/>
            <person name="Dilworth D."/>
            <person name="Sandor L."/>
            <person name="Poggeler S."/>
            <person name="Barry K."/>
            <person name="Grigoriev I.V."/>
            <person name="Nowrousian M."/>
        </authorList>
    </citation>
    <scope>NUCLEOTIDE SEQUENCE [LARGE SCALE GENOMIC DNA]</scope>
    <source>
        <strain evidence="7 8">CBS 389.68</strain>
    </source>
</reference>
<dbReference type="PANTHER" id="PTHR42800:SF3">
    <property type="entry name" value="GLYCOSYL HYDROLASE FAMILY 32 N-TERMINAL DOMAIN-CONTAINING PROTEIN"/>
    <property type="match status" value="1"/>
</dbReference>
<dbReference type="Gene3D" id="2.115.10.20">
    <property type="entry name" value="Glycosyl hydrolase domain, family 43"/>
    <property type="match status" value="1"/>
</dbReference>
<dbReference type="GO" id="GO:0005987">
    <property type="term" value="P:sucrose catabolic process"/>
    <property type="evidence" value="ECO:0007669"/>
    <property type="project" value="TreeGrafter"/>
</dbReference>
<accession>A0A4S2MNP2</accession>
<dbReference type="CDD" id="cd18621">
    <property type="entry name" value="GH32_XdINV-like"/>
    <property type="match status" value="1"/>
</dbReference>
<dbReference type="SMART" id="SM00640">
    <property type="entry name" value="Glyco_32"/>
    <property type="match status" value="1"/>
</dbReference>
<evidence type="ECO:0000256" key="4">
    <source>
        <dbReference type="RuleBase" id="RU362110"/>
    </source>
</evidence>
<dbReference type="PANTHER" id="PTHR42800">
    <property type="entry name" value="EXOINULINASE INUD (AFU_ORTHOLOGUE AFUA_5G00480)"/>
    <property type="match status" value="1"/>
</dbReference>
<dbReference type="Gene3D" id="2.60.120.560">
    <property type="entry name" value="Exo-inulinase, domain 1"/>
    <property type="match status" value="1"/>
</dbReference>
<evidence type="ECO:0000313" key="7">
    <source>
        <dbReference type="EMBL" id="TGZ78786.1"/>
    </source>
</evidence>
<evidence type="ECO:0000259" key="5">
    <source>
        <dbReference type="Pfam" id="PF00251"/>
    </source>
</evidence>
<dbReference type="EMBL" id="ML220138">
    <property type="protein sequence ID" value="TGZ78786.1"/>
    <property type="molecule type" value="Genomic_DNA"/>
</dbReference>
<dbReference type="GO" id="GO:0005737">
    <property type="term" value="C:cytoplasm"/>
    <property type="evidence" value="ECO:0007669"/>
    <property type="project" value="TreeGrafter"/>
</dbReference>
<evidence type="ECO:0000256" key="1">
    <source>
        <dbReference type="ARBA" id="ARBA00009902"/>
    </source>
</evidence>
<dbReference type="InterPro" id="IPR013189">
    <property type="entry name" value="Glyco_hydro_32_C"/>
</dbReference>
<evidence type="ECO:0000313" key="8">
    <source>
        <dbReference type="Proteomes" id="UP000298138"/>
    </source>
</evidence>
<dbReference type="InParanoid" id="A0A4S2MNP2"/>
<name>A0A4S2MNP2_9PEZI</name>
<feature type="domain" description="Glycosyl hydrolase family 32 C-terminal" evidence="6">
    <location>
        <begin position="397"/>
        <end position="539"/>
    </location>
</feature>
<dbReference type="AlphaFoldDB" id="A0A4S2MNP2"/>
<dbReference type="InterPro" id="IPR013320">
    <property type="entry name" value="ConA-like_dom_sf"/>
</dbReference>
<protein>
    <submittedName>
        <fullName evidence="7">Arabinanase/levansucrase/invertase</fullName>
    </submittedName>
</protein>
<dbReference type="Pfam" id="PF00251">
    <property type="entry name" value="Glyco_hydro_32N"/>
    <property type="match status" value="1"/>
</dbReference>
<evidence type="ECO:0000256" key="3">
    <source>
        <dbReference type="ARBA" id="ARBA00023295"/>
    </source>
</evidence>
<dbReference type="InterPro" id="IPR013148">
    <property type="entry name" value="Glyco_hydro_32_N"/>
</dbReference>